<keyword evidence="3" id="KW-0949">S-adenosyl-L-methionine</keyword>
<dbReference type="CDD" id="cd02440">
    <property type="entry name" value="AdoMet_MTases"/>
    <property type="match status" value="1"/>
</dbReference>
<evidence type="ECO:0000256" key="3">
    <source>
        <dbReference type="ARBA" id="ARBA00022691"/>
    </source>
</evidence>
<dbReference type="InterPro" id="IPR029063">
    <property type="entry name" value="SAM-dependent_MTases_sf"/>
</dbReference>
<dbReference type="GO" id="GO:0032259">
    <property type="term" value="P:methylation"/>
    <property type="evidence" value="ECO:0007669"/>
    <property type="project" value="UniProtKB-KW"/>
</dbReference>
<dbReference type="GO" id="GO:0042802">
    <property type="term" value="F:identical protein binding"/>
    <property type="evidence" value="ECO:0007669"/>
    <property type="project" value="TreeGrafter"/>
</dbReference>
<dbReference type="Gene3D" id="2.20.25.110">
    <property type="entry name" value="S-adenosyl-L-methionine-dependent methyltransferases"/>
    <property type="match status" value="1"/>
</dbReference>
<keyword evidence="6" id="KW-1185">Reference proteome</keyword>
<dbReference type="InterPro" id="IPR041698">
    <property type="entry name" value="Methyltransf_25"/>
</dbReference>
<dbReference type="GO" id="GO:0006111">
    <property type="term" value="P:regulation of gluconeogenesis"/>
    <property type="evidence" value="ECO:0007669"/>
    <property type="project" value="TreeGrafter"/>
</dbReference>
<dbReference type="AlphaFoldDB" id="A0A4R4FDL6"/>
<reference evidence="5 6" key="1">
    <citation type="journal article" date="2016" name="Nat. Microbiol.">
        <title>The Mouse Intestinal Bacterial Collection (miBC) provides host-specific insight into cultured diversity and functional potential of the gut microbiota.</title>
        <authorList>
            <person name="Lagkouvardos I."/>
            <person name="Pukall R."/>
            <person name="Abt B."/>
            <person name="Foesel B.U."/>
            <person name="Meier-Kolthoff J.P."/>
            <person name="Kumar N."/>
            <person name="Bresciani A."/>
            <person name="Martinez I."/>
            <person name="Just S."/>
            <person name="Ziegler C."/>
            <person name="Brugiroux S."/>
            <person name="Garzetti D."/>
            <person name="Wenning M."/>
            <person name="Bui T.P."/>
            <person name="Wang J."/>
            <person name="Hugenholtz F."/>
            <person name="Plugge C.M."/>
            <person name="Peterson D.A."/>
            <person name="Hornef M.W."/>
            <person name="Baines J.F."/>
            <person name="Smidt H."/>
            <person name="Walter J."/>
            <person name="Kristiansen K."/>
            <person name="Nielsen H.B."/>
            <person name="Haller D."/>
            <person name="Overmann J."/>
            <person name="Stecher B."/>
            <person name="Clavel T."/>
        </authorList>
    </citation>
    <scope>NUCLEOTIDE SEQUENCE [LARGE SCALE GENOMIC DNA]</scope>
    <source>
        <strain evidence="5 6">DSM 28560</strain>
    </source>
</reference>
<feature type="domain" description="Methyltransferase" evidence="4">
    <location>
        <begin position="17"/>
        <end position="114"/>
    </location>
</feature>
<dbReference type="Proteomes" id="UP000295710">
    <property type="component" value="Unassembled WGS sequence"/>
</dbReference>
<dbReference type="PANTHER" id="PTHR16458">
    <property type="entry name" value="GLYCINE N-METHYLTRANSFERASE"/>
    <property type="match status" value="1"/>
</dbReference>
<evidence type="ECO:0000313" key="5">
    <source>
        <dbReference type="EMBL" id="TDA21627.1"/>
    </source>
</evidence>
<evidence type="ECO:0000313" key="6">
    <source>
        <dbReference type="Proteomes" id="UP000295710"/>
    </source>
</evidence>
<dbReference type="Pfam" id="PF13649">
    <property type="entry name" value="Methyltransf_25"/>
    <property type="match status" value="1"/>
</dbReference>
<dbReference type="GO" id="GO:0046500">
    <property type="term" value="P:S-adenosylmethionine metabolic process"/>
    <property type="evidence" value="ECO:0007669"/>
    <property type="project" value="TreeGrafter"/>
</dbReference>
<keyword evidence="1 5" id="KW-0489">Methyltransferase</keyword>
<evidence type="ECO:0000256" key="2">
    <source>
        <dbReference type="ARBA" id="ARBA00022679"/>
    </source>
</evidence>
<name>A0A4R4FDL6_9FIRM</name>
<dbReference type="GO" id="GO:0051289">
    <property type="term" value="P:protein homotetramerization"/>
    <property type="evidence" value="ECO:0007669"/>
    <property type="project" value="TreeGrafter"/>
</dbReference>
<dbReference type="GO" id="GO:0017174">
    <property type="term" value="F:glycine N-methyltransferase activity"/>
    <property type="evidence" value="ECO:0007669"/>
    <property type="project" value="InterPro"/>
</dbReference>
<organism evidence="5 6">
    <name type="scientific">Extibacter muris</name>
    <dbReference type="NCBI Taxonomy" id="1796622"/>
    <lineage>
        <taxon>Bacteria</taxon>
        <taxon>Bacillati</taxon>
        <taxon>Bacillota</taxon>
        <taxon>Clostridia</taxon>
        <taxon>Lachnospirales</taxon>
        <taxon>Lachnospiraceae</taxon>
        <taxon>Extibacter</taxon>
    </lineage>
</organism>
<dbReference type="GO" id="GO:0005829">
    <property type="term" value="C:cytosol"/>
    <property type="evidence" value="ECO:0007669"/>
    <property type="project" value="TreeGrafter"/>
</dbReference>
<dbReference type="GO" id="GO:0016594">
    <property type="term" value="F:glycine binding"/>
    <property type="evidence" value="ECO:0007669"/>
    <property type="project" value="TreeGrafter"/>
</dbReference>
<comment type="caution">
    <text evidence="5">The sequence shown here is derived from an EMBL/GenBank/DDBJ whole genome shotgun (WGS) entry which is preliminary data.</text>
</comment>
<dbReference type="InterPro" id="IPR014369">
    <property type="entry name" value="Gly/Sar_N_MeTrfase"/>
</dbReference>
<dbReference type="EMBL" id="SMMX01000007">
    <property type="protein sequence ID" value="TDA21627.1"/>
    <property type="molecule type" value="Genomic_DNA"/>
</dbReference>
<dbReference type="Gene3D" id="3.40.50.150">
    <property type="entry name" value="Vaccinia Virus protein VP39"/>
    <property type="match status" value="1"/>
</dbReference>
<dbReference type="GO" id="GO:1904047">
    <property type="term" value="F:S-adenosyl-L-methionine binding"/>
    <property type="evidence" value="ECO:0007669"/>
    <property type="project" value="TreeGrafter"/>
</dbReference>
<gene>
    <name evidence="5" type="ORF">E1963_09795</name>
</gene>
<evidence type="ECO:0000259" key="4">
    <source>
        <dbReference type="Pfam" id="PF13649"/>
    </source>
</evidence>
<dbReference type="GO" id="GO:0006730">
    <property type="term" value="P:one-carbon metabolic process"/>
    <property type="evidence" value="ECO:0007669"/>
    <property type="project" value="TreeGrafter"/>
</dbReference>
<keyword evidence="2 5" id="KW-0808">Transferase</keyword>
<evidence type="ECO:0000256" key="1">
    <source>
        <dbReference type="ARBA" id="ARBA00022603"/>
    </source>
</evidence>
<proteinExistence type="predicted"/>
<dbReference type="PANTHER" id="PTHR16458:SF2">
    <property type="entry name" value="GLYCINE N-METHYLTRANSFERASE"/>
    <property type="match status" value="1"/>
</dbReference>
<dbReference type="SUPFAM" id="SSF53335">
    <property type="entry name" value="S-adenosyl-L-methionine-dependent methyltransferases"/>
    <property type="match status" value="1"/>
</dbReference>
<dbReference type="GO" id="GO:0046498">
    <property type="term" value="P:S-adenosylhomocysteine metabolic process"/>
    <property type="evidence" value="ECO:0007669"/>
    <property type="project" value="TreeGrafter"/>
</dbReference>
<protein>
    <submittedName>
        <fullName evidence="5">Class I SAM-dependent methyltransferase</fullName>
    </submittedName>
</protein>
<sequence>MEQHVIQSSCRQETKAVLDCACGTVQHLYMLSELGYRVHGSDFSASMLSVASKNLENCRKNIPLRHCDFRYLEQAFAEQFDAVVCLTTSLPHLHTDEDLVTALRSMKDRLRTHGVLVLIQGTTPYTLSLPPIEVVVNREDFCRIFVKEHDNQFQTIHVLDLYHSKERLESSQYDIVYKIILDDDYGRLLTEAGFGNIQIYGDYDRSPYCEESRRLIVVAQRAE</sequence>
<accession>A0A4R4FDL6</accession>
<dbReference type="RefSeq" id="WP_132277549.1">
    <property type="nucleotide sequence ID" value="NZ_JAOBST010000002.1"/>
</dbReference>
<dbReference type="GO" id="GO:1901052">
    <property type="term" value="P:sarcosine metabolic process"/>
    <property type="evidence" value="ECO:0007669"/>
    <property type="project" value="TreeGrafter"/>
</dbReference>